<name>A0A226E400_FOLCA</name>
<organism evidence="1 2">
    <name type="scientific">Folsomia candida</name>
    <name type="common">Springtail</name>
    <dbReference type="NCBI Taxonomy" id="158441"/>
    <lineage>
        <taxon>Eukaryota</taxon>
        <taxon>Metazoa</taxon>
        <taxon>Ecdysozoa</taxon>
        <taxon>Arthropoda</taxon>
        <taxon>Hexapoda</taxon>
        <taxon>Collembola</taxon>
        <taxon>Entomobryomorpha</taxon>
        <taxon>Isotomoidea</taxon>
        <taxon>Isotomidae</taxon>
        <taxon>Proisotominae</taxon>
        <taxon>Folsomia</taxon>
    </lineage>
</organism>
<evidence type="ECO:0000313" key="2">
    <source>
        <dbReference type="Proteomes" id="UP000198287"/>
    </source>
</evidence>
<sequence length="173" mass="19035">MLITQKSDRTQALSFVDTIPSNSYTYVFICIELSTWCMLNGKAREKGNGIDPEPAAFAPCHLCSKDVEGLNLSQLHVNGKCCKVCAHLHPPRPKISTDSEISSSRGVSLAWRTGWLYSGSELLWGKGDSSGWMGSPWLDPNSTGIHMTNLLIVTMDHFLRMALEEFTGGFAIP</sequence>
<protein>
    <submittedName>
        <fullName evidence="1">Uncharacterized protein</fullName>
    </submittedName>
</protein>
<dbReference type="AlphaFoldDB" id="A0A226E400"/>
<dbReference type="EMBL" id="LNIX01000006">
    <property type="protein sequence ID" value="OXA52452.1"/>
    <property type="molecule type" value="Genomic_DNA"/>
</dbReference>
<reference evidence="1 2" key="1">
    <citation type="submission" date="2015-12" db="EMBL/GenBank/DDBJ databases">
        <title>The genome of Folsomia candida.</title>
        <authorList>
            <person name="Faddeeva A."/>
            <person name="Derks M.F."/>
            <person name="Anvar Y."/>
            <person name="Smit S."/>
            <person name="Van Straalen N."/>
            <person name="Roelofs D."/>
        </authorList>
    </citation>
    <scope>NUCLEOTIDE SEQUENCE [LARGE SCALE GENOMIC DNA]</scope>
    <source>
        <strain evidence="1 2">VU population</strain>
        <tissue evidence="1">Whole body</tissue>
    </source>
</reference>
<proteinExistence type="predicted"/>
<gene>
    <name evidence="1" type="ORF">Fcan01_11923</name>
</gene>
<comment type="caution">
    <text evidence="1">The sequence shown here is derived from an EMBL/GenBank/DDBJ whole genome shotgun (WGS) entry which is preliminary data.</text>
</comment>
<accession>A0A226E400</accession>
<keyword evidence="2" id="KW-1185">Reference proteome</keyword>
<dbReference type="Proteomes" id="UP000198287">
    <property type="component" value="Unassembled WGS sequence"/>
</dbReference>
<evidence type="ECO:0000313" key="1">
    <source>
        <dbReference type="EMBL" id="OXA52452.1"/>
    </source>
</evidence>